<gene>
    <name evidence="2" type="ORF">C8F04DRAFT_723204</name>
</gene>
<dbReference type="AlphaFoldDB" id="A0AAD6TGM3"/>
<feature type="compositionally biased region" description="Low complexity" evidence="1">
    <location>
        <begin position="201"/>
        <end position="218"/>
    </location>
</feature>
<organism evidence="2 3">
    <name type="scientific">Mycena alexandri</name>
    <dbReference type="NCBI Taxonomy" id="1745969"/>
    <lineage>
        <taxon>Eukaryota</taxon>
        <taxon>Fungi</taxon>
        <taxon>Dikarya</taxon>
        <taxon>Basidiomycota</taxon>
        <taxon>Agaricomycotina</taxon>
        <taxon>Agaricomycetes</taxon>
        <taxon>Agaricomycetidae</taxon>
        <taxon>Agaricales</taxon>
        <taxon>Marasmiineae</taxon>
        <taxon>Mycenaceae</taxon>
        <taxon>Mycena</taxon>
    </lineage>
</organism>
<sequence length="348" mass="38570">MNDAVLPNLSAYPSFILSGLLSPPSSSPSSLRSRDSFDLGTRRGSLPTDSPPYYADDASMFYFTLQPRRDKDEFRSFLSLDLAESQSLRSHSIRHKSSSHRRSRRQQQPTQRYSREPPFAVDFQIPDSPCLLPPQSPMSPRKSPTNLNSPRALPSPKPAPVSSLPSVPPTPTSPRSQTLQVTVSRTTTPIAIQPVPKRKLSLASQATRASATTSTVSTRYRRTRRSRALAALEGRRPIVPSGDFMSLSEDESDEEPLVMSLSASPTEELLDLSLSDDQLIMLIARLDDGDLRSAPSPPRSKPSSRGSSVQQPSPRRRKPNLGLKSFMDFYNDDESSRVSWRSYIEVAT</sequence>
<feature type="region of interest" description="Disordered" evidence="1">
    <location>
        <begin position="198"/>
        <end position="223"/>
    </location>
</feature>
<feature type="compositionally biased region" description="Basic and acidic residues" evidence="1">
    <location>
        <begin position="32"/>
        <end position="41"/>
    </location>
</feature>
<evidence type="ECO:0000256" key="1">
    <source>
        <dbReference type="SAM" id="MobiDB-lite"/>
    </source>
</evidence>
<feature type="compositionally biased region" description="Low complexity" evidence="1">
    <location>
        <begin position="22"/>
        <end position="31"/>
    </location>
</feature>
<feature type="region of interest" description="Disordered" evidence="1">
    <location>
        <begin position="22"/>
        <end position="51"/>
    </location>
</feature>
<feature type="compositionally biased region" description="Basic residues" evidence="1">
    <location>
        <begin position="91"/>
        <end position="105"/>
    </location>
</feature>
<name>A0AAD6TGM3_9AGAR</name>
<protein>
    <submittedName>
        <fullName evidence="2">Uncharacterized protein</fullName>
    </submittedName>
</protein>
<feature type="region of interest" description="Disordered" evidence="1">
    <location>
        <begin position="88"/>
        <end position="182"/>
    </location>
</feature>
<evidence type="ECO:0000313" key="3">
    <source>
        <dbReference type="Proteomes" id="UP001218188"/>
    </source>
</evidence>
<proteinExistence type="predicted"/>
<evidence type="ECO:0000313" key="2">
    <source>
        <dbReference type="EMBL" id="KAJ7043572.1"/>
    </source>
</evidence>
<keyword evidence="3" id="KW-1185">Reference proteome</keyword>
<accession>A0AAD6TGM3</accession>
<dbReference type="Proteomes" id="UP001218188">
    <property type="component" value="Unassembled WGS sequence"/>
</dbReference>
<dbReference type="EMBL" id="JARJCM010000009">
    <property type="protein sequence ID" value="KAJ7043572.1"/>
    <property type="molecule type" value="Genomic_DNA"/>
</dbReference>
<feature type="region of interest" description="Disordered" evidence="1">
    <location>
        <begin position="289"/>
        <end position="324"/>
    </location>
</feature>
<reference evidence="2" key="1">
    <citation type="submission" date="2023-03" db="EMBL/GenBank/DDBJ databases">
        <title>Massive genome expansion in bonnet fungi (Mycena s.s.) driven by repeated elements and novel gene families across ecological guilds.</title>
        <authorList>
            <consortium name="Lawrence Berkeley National Laboratory"/>
            <person name="Harder C.B."/>
            <person name="Miyauchi S."/>
            <person name="Viragh M."/>
            <person name="Kuo A."/>
            <person name="Thoen E."/>
            <person name="Andreopoulos B."/>
            <person name="Lu D."/>
            <person name="Skrede I."/>
            <person name="Drula E."/>
            <person name="Henrissat B."/>
            <person name="Morin E."/>
            <person name="Kohler A."/>
            <person name="Barry K."/>
            <person name="LaButti K."/>
            <person name="Morin E."/>
            <person name="Salamov A."/>
            <person name="Lipzen A."/>
            <person name="Mereny Z."/>
            <person name="Hegedus B."/>
            <person name="Baldrian P."/>
            <person name="Stursova M."/>
            <person name="Weitz H."/>
            <person name="Taylor A."/>
            <person name="Grigoriev I.V."/>
            <person name="Nagy L.G."/>
            <person name="Martin F."/>
            <person name="Kauserud H."/>
        </authorList>
    </citation>
    <scope>NUCLEOTIDE SEQUENCE</scope>
    <source>
        <strain evidence="2">CBHHK200</strain>
    </source>
</reference>
<comment type="caution">
    <text evidence="2">The sequence shown here is derived from an EMBL/GenBank/DDBJ whole genome shotgun (WGS) entry which is preliminary data.</text>
</comment>